<dbReference type="GO" id="GO:0016020">
    <property type="term" value="C:membrane"/>
    <property type="evidence" value="ECO:0007669"/>
    <property type="project" value="UniProtKB-SubCell"/>
</dbReference>
<evidence type="ECO:0000256" key="6">
    <source>
        <dbReference type="ARBA" id="ARBA00022989"/>
    </source>
</evidence>
<comment type="similarity">
    <text evidence="3">Belongs to the wax synthase family.</text>
</comment>
<protein>
    <submittedName>
        <fullName evidence="12">OLC1v1035657C1</fullName>
    </submittedName>
</protein>
<dbReference type="EMBL" id="OX459120">
    <property type="protein sequence ID" value="CAI9098924.1"/>
    <property type="molecule type" value="Genomic_DNA"/>
</dbReference>
<proteinExistence type="inferred from homology"/>
<evidence type="ECO:0000256" key="3">
    <source>
        <dbReference type="ARBA" id="ARBA00007282"/>
    </source>
</evidence>
<name>A0AAV1CTI0_OLDCO</name>
<feature type="domain" description="Wax synthase" evidence="11">
    <location>
        <begin position="15"/>
        <end position="100"/>
    </location>
</feature>
<comment type="pathway">
    <text evidence="2">Secondary metabolite biosynthesis.</text>
</comment>
<evidence type="ECO:0000256" key="5">
    <source>
        <dbReference type="ARBA" id="ARBA00022692"/>
    </source>
</evidence>
<feature type="transmembrane region" description="Helical" evidence="10">
    <location>
        <begin position="66"/>
        <end position="86"/>
    </location>
</feature>
<feature type="transmembrane region" description="Helical" evidence="10">
    <location>
        <begin position="133"/>
        <end position="151"/>
    </location>
</feature>
<evidence type="ECO:0000259" key="11">
    <source>
        <dbReference type="Pfam" id="PF13813"/>
    </source>
</evidence>
<feature type="transmembrane region" description="Helical" evidence="10">
    <location>
        <begin position="92"/>
        <end position="112"/>
    </location>
</feature>
<dbReference type="InterPro" id="IPR032805">
    <property type="entry name" value="Wax_synthase_dom"/>
</dbReference>
<evidence type="ECO:0000256" key="7">
    <source>
        <dbReference type="ARBA" id="ARBA00023098"/>
    </source>
</evidence>
<keyword evidence="5 10" id="KW-0812">Transmembrane</keyword>
<dbReference type="Proteomes" id="UP001161247">
    <property type="component" value="Chromosome 3"/>
</dbReference>
<comment type="subcellular location">
    <subcellularLocation>
        <location evidence="1">Membrane</location>
        <topology evidence="1">Multi-pass membrane protein</topology>
    </subcellularLocation>
</comment>
<keyword evidence="6 10" id="KW-1133">Transmembrane helix</keyword>
<dbReference type="GO" id="GO:0008374">
    <property type="term" value="F:O-acyltransferase activity"/>
    <property type="evidence" value="ECO:0007669"/>
    <property type="project" value="InterPro"/>
</dbReference>
<dbReference type="InterPro" id="IPR044851">
    <property type="entry name" value="Wax_synthase"/>
</dbReference>
<evidence type="ECO:0000256" key="2">
    <source>
        <dbReference type="ARBA" id="ARBA00005179"/>
    </source>
</evidence>
<keyword evidence="7" id="KW-0443">Lipid metabolism</keyword>
<accession>A0AAV1CTI0</accession>
<dbReference type="AlphaFoldDB" id="A0AAV1CTI0"/>
<dbReference type="PANTHER" id="PTHR31595">
    <property type="entry name" value="LONG-CHAIN-ALCOHOL O-FATTY-ACYLTRANSFERASE 3-RELATED"/>
    <property type="match status" value="1"/>
</dbReference>
<keyword evidence="4" id="KW-0808">Transferase</keyword>
<keyword evidence="8 10" id="KW-0472">Membrane</keyword>
<dbReference type="GO" id="GO:0006629">
    <property type="term" value="P:lipid metabolic process"/>
    <property type="evidence" value="ECO:0007669"/>
    <property type="project" value="UniProtKB-KW"/>
</dbReference>
<reference evidence="12" key="1">
    <citation type="submission" date="2023-03" db="EMBL/GenBank/DDBJ databases">
        <authorList>
            <person name="Julca I."/>
        </authorList>
    </citation>
    <scope>NUCLEOTIDE SEQUENCE</scope>
</reference>
<evidence type="ECO:0000313" key="13">
    <source>
        <dbReference type="Proteomes" id="UP001161247"/>
    </source>
</evidence>
<keyword evidence="9" id="KW-0012">Acyltransferase</keyword>
<keyword evidence="13" id="KW-1185">Reference proteome</keyword>
<evidence type="ECO:0000313" key="12">
    <source>
        <dbReference type="EMBL" id="CAI9098924.1"/>
    </source>
</evidence>
<organism evidence="12 13">
    <name type="scientific">Oldenlandia corymbosa var. corymbosa</name>
    <dbReference type="NCBI Taxonomy" id="529605"/>
    <lineage>
        <taxon>Eukaryota</taxon>
        <taxon>Viridiplantae</taxon>
        <taxon>Streptophyta</taxon>
        <taxon>Embryophyta</taxon>
        <taxon>Tracheophyta</taxon>
        <taxon>Spermatophyta</taxon>
        <taxon>Magnoliopsida</taxon>
        <taxon>eudicotyledons</taxon>
        <taxon>Gunneridae</taxon>
        <taxon>Pentapetalae</taxon>
        <taxon>asterids</taxon>
        <taxon>lamiids</taxon>
        <taxon>Gentianales</taxon>
        <taxon>Rubiaceae</taxon>
        <taxon>Rubioideae</taxon>
        <taxon>Spermacoceae</taxon>
        <taxon>Hedyotis-Oldenlandia complex</taxon>
        <taxon>Oldenlandia</taxon>
    </lineage>
</organism>
<dbReference type="PANTHER" id="PTHR31595:SF57">
    <property type="entry name" value="OS04G0481900 PROTEIN"/>
    <property type="match status" value="1"/>
</dbReference>
<evidence type="ECO:0000256" key="4">
    <source>
        <dbReference type="ARBA" id="ARBA00022679"/>
    </source>
</evidence>
<gene>
    <name evidence="12" type="ORF">OLC1_LOCUS9031</name>
</gene>
<evidence type="ECO:0000256" key="1">
    <source>
        <dbReference type="ARBA" id="ARBA00004141"/>
    </source>
</evidence>
<sequence>MLHFTVGLDLESPSDRPYLSTSLQDFWGKRWNLAMTKNLWRTVYSPVKSASAIVERRNKLLASPTALTVTIFVAGLIHELLLYFLTGGAKPTWEMTLFFLLHGFCVALGVAVKKKASSGRWETKLPRWVSGPLTIGFVMLTSFWLFFPPLIRSCVDTMVFEQLRTFAEFFGIKCYPNVGAAGGVKFEF</sequence>
<evidence type="ECO:0000256" key="9">
    <source>
        <dbReference type="ARBA" id="ARBA00023315"/>
    </source>
</evidence>
<evidence type="ECO:0000256" key="10">
    <source>
        <dbReference type="SAM" id="Phobius"/>
    </source>
</evidence>
<evidence type="ECO:0000256" key="8">
    <source>
        <dbReference type="ARBA" id="ARBA00023136"/>
    </source>
</evidence>
<dbReference type="Pfam" id="PF13813">
    <property type="entry name" value="MBOAT_2"/>
    <property type="match status" value="1"/>
</dbReference>